<dbReference type="InterPro" id="IPR006553">
    <property type="entry name" value="Leu-rich_rpt_Cys-con_subtyp"/>
</dbReference>
<comment type="caution">
    <text evidence="1">The sequence shown here is derived from an EMBL/GenBank/DDBJ whole genome shotgun (WGS) entry which is preliminary data.</text>
</comment>
<dbReference type="AlphaFoldDB" id="A0A2J7QXY2"/>
<dbReference type="InterPro" id="IPR032675">
    <property type="entry name" value="LRR_dom_sf"/>
</dbReference>
<evidence type="ECO:0000313" key="2">
    <source>
        <dbReference type="Proteomes" id="UP000235965"/>
    </source>
</evidence>
<gene>
    <name evidence="1" type="ORF">B7P43_G03354</name>
</gene>
<proteinExistence type="predicted"/>
<dbReference type="OrthoDB" id="3219396at2759"/>
<reference evidence="1 2" key="1">
    <citation type="submission" date="2017-12" db="EMBL/GenBank/DDBJ databases">
        <title>Hemimetabolous genomes reveal molecular basis of termite eusociality.</title>
        <authorList>
            <person name="Harrison M.C."/>
            <person name="Jongepier E."/>
            <person name="Robertson H.M."/>
            <person name="Arning N."/>
            <person name="Bitard-Feildel T."/>
            <person name="Chao H."/>
            <person name="Childers C.P."/>
            <person name="Dinh H."/>
            <person name="Doddapaneni H."/>
            <person name="Dugan S."/>
            <person name="Gowin J."/>
            <person name="Greiner C."/>
            <person name="Han Y."/>
            <person name="Hu H."/>
            <person name="Hughes D.S.T."/>
            <person name="Huylmans A.-K."/>
            <person name="Kemena C."/>
            <person name="Kremer L.P.M."/>
            <person name="Lee S.L."/>
            <person name="Lopez-Ezquerra A."/>
            <person name="Mallet L."/>
            <person name="Monroy-Kuhn J.M."/>
            <person name="Moser A."/>
            <person name="Murali S.C."/>
            <person name="Muzny D.M."/>
            <person name="Otani S."/>
            <person name="Piulachs M.-D."/>
            <person name="Poelchau M."/>
            <person name="Qu J."/>
            <person name="Schaub F."/>
            <person name="Wada-Katsumata A."/>
            <person name="Worley K.C."/>
            <person name="Xie Q."/>
            <person name="Ylla G."/>
            <person name="Poulsen M."/>
            <person name="Gibbs R.A."/>
            <person name="Schal C."/>
            <person name="Richards S."/>
            <person name="Belles X."/>
            <person name="Korb J."/>
            <person name="Bornberg-Bauer E."/>
        </authorList>
    </citation>
    <scope>NUCLEOTIDE SEQUENCE [LARGE SCALE GENOMIC DNA]</scope>
    <source>
        <tissue evidence="1">Whole body</tissue>
    </source>
</reference>
<dbReference type="GO" id="GO:0031146">
    <property type="term" value="P:SCF-dependent proteasomal ubiquitin-dependent protein catabolic process"/>
    <property type="evidence" value="ECO:0007669"/>
    <property type="project" value="TreeGrafter"/>
</dbReference>
<evidence type="ECO:0000313" key="1">
    <source>
        <dbReference type="EMBL" id="PNF33443.1"/>
    </source>
</evidence>
<dbReference type="Gene3D" id="3.80.10.10">
    <property type="entry name" value="Ribonuclease Inhibitor"/>
    <property type="match status" value="1"/>
</dbReference>
<protein>
    <submittedName>
        <fullName evidence="1">Uncharacterized protein</fullName>
    </submittedName>
</protein>
<dbReference type="SUPFAM" id="SSF52047">
    <property type="entry name" value="RNI-like"/>
    <property type="match status" value="1"/>
</dbReference>
<dbReference type="EMBL" id="NEVH01009371">
    <property type="protein sequence ID" value="PNF33443.1"/>
    <property type="molecule type" value="Genomic_DNA"/>
</dbReference>
<organism evidence="1 2">
    <name type="scientific">Cryptotermes secundus</name>
    <dbReference type="NCBI Taxonomy" id="105785"/>
    <lineage>
        <taxon>Eukaryota</taxon>
        <taxon>Metazoa</taxon>
        <taxon>Ecdysozoa</taxon>
        <taxon>Arthropoda</taxon>
        <taxon>Hexapoda</taxon>
        <taxon>Insecta</taxon>
        <taxon>Pterygota</taxon>
        <taxon>Neoptera</taxon>
        <taxon>Polyneoptera</taxon>
        <taxon>Dictyoptera</taxon>
        <taxon>Blattodea</taxon>
        <taxon>Blattoidea</taxon>
        <taxon>Termitoidae</taxon>
        <taxon>Kalotermitidae</taxon>
        <taxon>Cryptotermitinae</taxon>
        <taxon>Cryptotermes</taxon>
    </lineage>
</organism>
<sequence>MHRKSCQLITYLPTGVVSASTIQALNQCPNVKRVVFTRTSFKEPFPEIPHITRLPKLRILEVLKCNYPMLHLIPLTLFRNTLSHLIYIRICEIFGNVDFLISKILLKCPLLKRLDLEKNHELTCEALRNISSCKLLTRLSVSHCQNVDKKAIQYVAEGCPQLQHLDVSGIPMSDELFRQILRCRTLTLLMMTFTDVSVIDLDLISTNIPGLKELLIGPKYKFGHDCTRDIKQHMPHLNIWAPQFASDIQDYYTQKYEYVNLHTGYKDDPSDLMK</sequence>
<dbReference type="SMART" id="SM00367">
    <property type="entry name" value="LRR_CC"/>
    <property type="match status" value="3"/>
</dbReference>
<dbReference type="PANTHER" id="PTHR13318:SF190">
    <property type="entry name" value="PARTNER OF PAIRED, ISOFORM B"/>
    <property type="match status" value="1"/>
</dbReference>
<dbReference type="Proteomes" id="UP000235965">
    <property type="component" value="Unassembled WGS sequence"/>
</dbReference>
<name>A0A2J7QXY2_9NEOP</name>
<dbReference type="STRING" id="105785.A0A2J7QXY2"/>
<dbReference type="InParanoid" id="A0A2J7QXY2"/>
<keyword evidence="2" id="KW-1185">Reference proteome</keyword>
<accession>A0A2J7QXY2</accession>
<dbReference type="PANTHER" id="PTHR13318">
    <property type="entry name" value="PARTNER OF PAIRED, ISOFORM B-RELATED"/>
    <property type="match status" value="1"/>
</dbReference>
<dbReference type="GO" id="GO:0019005">
    <property type="term" value="C:SCF ubiquitin ligase complex"/>
    <property type="evidence" value="ECO:0007669"/>
    <property type="project" value="TreeGrafter"/>
</dbReference>